<gene>
    <name evidence="1" type="ORF">BJY01DRAFT_164614</name>
</gene>
<dbReference type="Proteomes" id="UP001610446">
    <property type="component" value="Unassembled WGS sequence"/>
</dbReference>
<accession>A0ABR4IA03</accession>
<evidence type="ECO:0008006" key="3">
    <source>
        <dbReference type="Google" id="ProtNLM"/>
    </source>
</evidence>
<protein>
    <recommendedName>
        <fullName evidence="3">Hydrophobin</fullName>
    </recommendedName>
</protein>
<reference evidence="1 2" key="1">
    <citation type="submission" date="2024-07" db="EMBL/GenBank/DDBJ databases">
        <title>Section-level genome sequencing and comparative genomics of Aspergillus sections Usti and Cavernicolus.</title>
        <authorList>
            <consortium name="Lawrence Berkeley National Laboratory"/>
            <person name="Nybo J.L."/>
            <person name="Vesth T.C."/>
            <person name="Theobald S."/>
            <person name="Frisvad J.C."/>
            <person name="Larsen T.O."/>
            <person name="Kjaerboelling I."/>
            <person name="Rothschild-Mancinelli K."/>
            <person name="Lyhne E.K."/>
            <person name="Kogle M.E."/>
            <person name="Barry K."/>
            <person name="Clum A."/>
            <person name="Na H."/>
            <person name="Ledsgaard L."/>
            <person name="Lin J."/>
            <person name="Lipzen A."/>
            <person name="Kuo A."/>
            <person name="Riley R."/>
            <person name="Mondo S."/>
            <person name="Labutti K."/>
            <person name="Haridas S."/>
            <person name="Pangalinan J."/>
            <person name="Salamov A.A."/>
            <person name="Simmons B.A."/>
            <person name="Magnuson J.K."/>
            <person name="Chen J."/>
            <person name="Drula E."/>
            <person name="Henrissat B."/>
            <person name="Wiebenga A."/>
            <person name="Lubbers R.J."/>
            <person name="Gomes A.C."/>
            <person name="Makela M.R."/>
            <person name="Stajich J."/>
            <person name="Grigoriev I.V."/>
            <person name="Mortensen U.H."/>
            <person name="De Vries R.P."/>
            <person name="Baker S.E."/>
            <person name="Andersen M.R."/>
        </authorList>
    </citation>
    <scope>NUCLEOTIDE SEQUENCE [LARGE SCALE GENOMIC DNA]</scope>
    <source>
        <strain evidence="1 2">CBS 123904</strain>
    </source>
</reference>
<proteinExistence type="predicted"/>
<evidence type="ECO:0000313" key="1">
    <source>
        <dbReference type="EMBL" id="KAL2824580.1"/>
    </source>
</evidence>
<comment type="caution">
    <text evidence="1">The sequence shown here is derived from an EMBL/GenBank/DDBJ whole genome shotgun (WGS) entry which is preliminary data.</text>
</comment>
<sequence>MTFARSSFSPYIHLSCSPGFSSRKNFTLHISHDSSPLPSPRTLNLAILLSRSHAVLFFFCILLLQAPVSTVHRASLHSISCCDFGSSTCSAVPVQLLGCNGVLWRMKQTRREGPLL</sequence>
<dbReference type="EMBL" id="JBFXLU010000545">
    <property type="protein sequence ID" value="KAL2824580.1"/>
    <property type="molecule type" value="Genomic_DNA"/>
</dbReference>
<name>A0ABR4IA03_9EURO</name>
<organism evidence="1 2">
    <name type="scientific">Aspergillus pseudoustus</name>
    <dbReference type="NCBI Taxonomy" id="1810923"/>
    <lineage>
        <taxon>Eukaryota</taxon>
        <taxon>Fungi</taxon>
        <taxon>Dikarya</taxon>
        <taxon>Ascomycota</taxon>
        <taxon>Pezizomycotina</taxon>
        <taxon>Eurotiomycetes</taxon>
        <taxon>Eurotiomycetidae</taxon>
        <taxon>Eurotiales</taxon>
        <taxon>Aspergillaceae</taxon>
        <taxon>Aspergillus</taxon>
        <taxon>Aspergillus subgen. Nidulantes</taxon>
    </lineage>
</organism>
<evidence type="ECO:0000313" key="2">
    <source>
        <dbReference type="Proteomes" id="UP001610446"/>
    </source>
</evidence>
<keyword evidence="2" id="KW-1185">Reference proteome</keyword>